<reference evidence="2" key="1">
    <citation type="submission" date="2019-08" db="EMBL/GenBank/DDBJ databases">
        <authorList>
            <person name="Kucharzyk K."/>
            <person name="Murdoch R.W."/>
            <person name="Higgins S."/>
            <person name="Loffler F."/>
        </authorList>
    </citation>
    <scope>NUCLEOTIDE SEQUENCE</scope>
</reference>
<gene>
    <name evidence="2" type="ORF">SDC9_71420</name>
</gene>
<evidence type="ECO:0000256" key="1">
    <source>
        <dbReference type="SAM" id="MobiDB-lite"/>
    </source>
</evidence>
<dbReference type="EMBL" id="VSSQ01004375">
    <property type="protein sequence ID" value="MPM24931.1"/>
    <property type="molecule type" value="Genomic_DNA"/>
</dbReference>
<proteinExistence type="predicted"/>
<protein>
    <recommendedName>
        <fullName evidence="3">Lipoprotein</fullName>
    </recommendedName>
</protein>
<accession>A0A644YAK1</accession>
<comment type="caution">
    <text evidence="2">The sequence shown here is derived from an EMBL/GenBank/DDBJ whole genome shotgun (WGS) entry which is preliminary data.</text>
</comment>
<sequence length="148" mass="14751">MKRTFALLLTALLAVSTTACGYNNGNTNSTVPNKSVTGSSTTTGTGSNTANGTGVTKSNGASGTAAKTAGDSILSRDNNGLGTSKSAVVNNGANATTATTTTTAQNVTNGSVIRGATYGQMLRNARVHDKDGFLLDGENAVTPGAAYR</sequence>
<feature type="compositionally biased region" description="Low complexity" evidence="1">
    <location>
        <begin position="35"/>
        <end position="56"/>
    </location>
</feature>
<name>A0A644YAK1_9ZZZZ</name>
<dbReference type="AlphaFoldDB" id="A0A644YAK1"/>
<evidence type="ECO:0000313" key="2">
    <source>
        <dbReference type="EMBL" id="MPM24931.1"/>
    </source>
</evidence>
<dbReference type="PROSITE" id="PS51257">
    <property type="entry name" value="PROKAR_LIPOPROTEIN"/>
    <property type="match status" value="1"/>
</dbReference>
<organism evidence="2">
    <name type="scientific">bioreactor metagenome</name>
    <dbReference type="NCBI Taxonomy" id="1076179"/>
    <lineage>
        <taxon>unclassified sequences</taxon>
        <taxon>metagenomes</taxon>
        <taxon>ecological metagenomes</taxon>
    </lineage>
</organism>
<feature type="region of interest" description="Disordered" evidence="1">
    <location>
        <begin position="23"/>
        <end position="78"/>
    </location>
</feature>
<evidence type="ECO:0008006" key="3">
    <source>
        <dbReference type="Google" id="ProtNLM"/>
    </source>
</evidence>
<feature type="compositionally biased region" description="Polar residues" evidence="1">
    <location>
        <begin position="23"/>
        <end position="34"/>
    </location>
</feature>